<name>A0ABQ5GGI6_9ASTR</name>
<protein>
    <submittedName>
        <fullName evidence="1">ATP-dependent DNA helicase PIF1-like protein</fullName>
    </submittedName>
</protein>
<evidence type="ECO:0000313" key="2">
    <source>
        <dbReference type="Proteomes" id="UP001151760"/>
    </source>
</evidence>
<reference evidence="1" key="2">
    <citation type="submission" date="2022-01" db="EMBL/GenBank/DDBJ databases">
        <authorList>
            <person name="Yamashiro T."/>
            <person name="Shiraishi A."/>
            <person name="Satake H."/>
            <person name="Nakayama K."/>
        </authorList>
    </citation>
    <scope>NUCLEOTIDE SEQUENCE</scope>
</reference>
<gene>
    <name evidence="1" type="ORF">Tco_1041577</name>
</gene>
<keyword evidence="2" id="KW-1185">Reference proteome</keyword>
<dbReference type="EMBL" id="BQNB010018476">
    <property type="protein sequence ID" value="GJT74852.1"/>
    <property type="molecule type" value="Genomic_DNA"/>
</dbReference>
<organism evidence="1 2">
    <name type="scientific">Tanacetum coccineum</name>
    <dbReference type="NCBI Taxonomy" id="301880"/>
    <lineage>
        <taxon>Eukaryota</taxon>
        <taxon>Viridiplantae</taxon>
        <taxon>Streptophyta</taxon>
        <taxon>Embryophyta</taxon>
        <taxon>Tracheophyta</taxon>
        <taxon>Spermatophyta</taxon>
        <taxon>Magnoliopsida</taxon>
        <taxon>eudicotyledons</taxon>
        <taxon>Gunneridae</taxon>
        <taxon>Pentapetalae</taxon>
        <taxon>asterids</taxon>
        <taxon>campanulids</taxon>
        <taxon>Asterales</taxon>
        <taxon>Asteraceae</taxon>
        <taxon>Asteroideae</taxon>
        <taxon>Anthemideae</taxon>
        <taxon>Anthemidinae</taxon>
        <taxon>Tanacetum</taxon>
    </lineage>
</organism>
<accession>A0ABQ5GGI6</accession>
<evidence type="ECO:0000313" key="1">
    <source>
        <dbReference type="EMBL" id="GJT74852.1"/>
    </source>
</evidence>
<comment type="caution">
    <text evidence="1">The sequence shown here is derived from an EMBL/GenBank/DDBJ whole genome shotgun (WGS) entry which is preliminary data.</text>
</comment>
<reference evidence="1" key="1">
    <citation type="journal article" date="2022" name="Int. J. Mol. Sci.">
        <title>Draft Genome of Tanacetum Coccineum: Genomic Comparison of Closely Related Tanacetum-Family Plants.</title>
        <authorList>
            <person name="Yamashiro T."/>
            <person name="Shiraishi A."/>
            <person name="Nakayama K."/>
            <person name="Satake H."/>
        </authorList>
    </citation>
    <scope>NUCLEOTIDE SEQUENCE</scope>
</reference>
<dbReference type="Proteomes" id="UP001151760">
    <property type="component" value="Unassembled WGS sequence"/>
</dbReference>
<proteinExistence type="predicted"/>
<sequence>MRSGLIDGFSNDSKGHYVNVGEKLKILNLVISKGHPNKVALTGYTEVLTWILCSYRKSFTMLNRKDSKSTAFIIGNLRFLDFKGTNVYMDNIDVDVTLKICSEKTSTIVLSVIPKGSRLTVGARPKDVTEIHEFAEWILKVEDGKLEEPLWRGIYRSIDLSKEILIDANTDPVMSIINFTYPNILDNINDPSYFQEKAILTPTNELVDNINEH</sequence>